<dbReference type="InterPro" id="IPR012675">
    <property type="entry name" value="Beta-grasp_dom_sf"/>
</dbReference>
<evidence type="ECO:0000256" key="6">
    <source>
        <dbReference type="ARBA" id="ARBA00023014"/>
    </source>
</evidence>
<evidence type="ECO:0000256" key="3">
    <source>
        <dbReference type="ARBA" id="ARBA00022723"/>
    </source>
</evidence>
<evidence type="ECO:0000313" key="10">
    <source>
        <dbReference type="Proteomes" id="UP000248301"/>
    </source>
</evidence>
<dbReference type="PROSITE" id="PS51384">
    <property type="entry name" value="FAD_FR"/>
    <property type="match status" value="1"/>
</dbReference>
<dbReference type="PANTHER" id="PTHR47354">
    <property type="entry name" value="NADH OXIDOREDUCTASE HCR"/>
    <property type="match status" value="1"/>
</dbReference>
<feature type="domain" description="2Fe-2S ferredoxin-type" evidence="7">
    <location>
        <begin position="231"/>
        <end position="316"/>
    </location>
</feature>
<dbReference type="RefSeq" id="WP_110914285.1">
    <property type="nucleotide sequence ID" value="NZ_NKUF01000035.1"/>
</dbReference>
<dbReference type="InterPro" id="IPR036010">
    <property type="entry name" value="2Fe-2S_ferredoxin-like_sf"/>
</dbReference>
<keyword evidence="4" id="KW-0560">Oxidoreductase</keyword>
<gene>
    <name evidence="9" type="ORF">CFR72_12555</name>
</gene>
<dbReference type="InterPro" id="IPR017927">
    <property type="entry name" value="FAD-bd_FR_type"/>
</dbReference>
<keyword evidence="6" id="KW-0411">Iron-sulfur</keyword>
<reference evidence="9 10" key="1">
    <citation type="submission" date="2017-07" db="EMBL/GenBank/DDBJ databases">
        <title>A draft genome sequence of Gluconacetobacter entanii LTH 4560.</title>
        <authorList>
            <person name="Skraban J."/>
            <person name="Cleenwerck I."/>
            <person name="Vandamme P."/>
            <person name="Trcek J."/>
        </authorList>
    </citation>
    <scope>NUCLEOTIDE SEQUENCE [LARGE SCALE GENOMIC DNA]</scope>
    <source>
        <strain evidence="9 10">LTH 4560</strain>
    </source>
</reference>
<evidence type="ECO:0000256" key="4">
    <source>
        <dbReference type="ARBA" id="ARBA00023002"/>
    </source>
</evidence>
<dbReference type="EMBL" id="NKUF01000035">
    <property type="protein sequence ID" value="PYD62408.1"/>
    <property type="molecule type" value="Genomic_DNA"/>
</dbReference>
<dbReference type="Proteomes" id="UP000248301">
    <property type="component" value="Unassembled WGS sequence"/>
</dbReference>
<dbReference type="InterPro" id="IPR050415">
    <property type="entry name" value="MRET"/>
</dbReference>
<dbReference type="SUPFAM" id="SSF54292">
    <property type="entry name" value="2Fe-2S ferredoxin-like"/>
    <property type="match status" value="1"/>
</dbReference>
<dbReference type="InterPro" id="IPR039261">
    <property type="entry name" value="FNR_nucleotide-bd"/>
</dbReference>
<keyword evidence="3" id="KW-0479">Metal-binding</keyword>
<dbReference type="GO" id="GO:0051537">
    <property type="term" value="F:2 iron, 2 sulfur cluster binding"/>
    <property type="evidence" value="ECO:0007669"/>
    <property type="project" value="UniProtKB-KW"/>
</dbReference>
<evidence type="ECO:0000313" key="9">
    <source>
        <dbReference type="EMBL" id="PYD62408.1"/>
    </source>
</evidence>
<name>A0A318PTD1_9PROT</name>
<dbReference type="Pfam" id="PF00111">
    <property type="entry name" value="Fer2"/>
    <property type="match status" value="1"/>
</dbReference>
<evidence type="ECO:0000256" key="5">
    <source>
        <dbReference type="ARBA" id="ARBA00023004"/>
    </source>
</evidence>
<feature type="domain" description="FAD-binding FR-type" evidence="8">
    <location>
        <begin position="2"/>
        <end position="105"/>
    </location>
</feature>
<dbReference type="AlphaFoldDB" id="A0A318PTD1"/>
<dbReference type="PANTHER" id="PTHR47354:SF1">
    <property type="entry name" value="CARNITINE MONOOXYGENASE REDUCTASE SUBUNIT"/>
    <property type="match status" value="1"/>
</dbReference>
<accession>A0A318PTD1</accession>
<organism evidence="9 10">
    <name type="scientific">Gluconacetobacter entanii</name>
    <dbReference type="NCBI Taxonomy" id="108528"/>
    <lineage>
        <taxon>Bacteria</taxon>
        <taxon>Pseudomonadati</taxon>
        <taxon>Pseudomonadota</taxon>
        <taxon>Alphaproteobacteria</taxon>
        <taxon>Acetobacterales</taxon>
        <taxon>Acetobacteraceae</taxon>
        <taxon>Gluconacetobacter</taxon>
    </lineage>
</organism>
<dbReference type="InterPro" id="IPR017938">
    <property type="entry name" value="Riboflavin_synthase-like_b-brl"/>
</dbReference>
<keyword evidence="9" id="KW-0808">Transferase</keyword>
<dbReference type="GO" id="GO:0016491">
    <property type="term" value="F:oxidoreductase activity"/>
    <property type="evidence" value="ECO:0007669"/>
    <property type="project" value="UniProtKB-KW"/>
</dbReference>
<dbReference type="Gene3D" id="3.10.20.30">
    <property type="match status" value="1"/>
</dbReference>
<dbReference type="PROSITE" id="PS00197">
    <property type="entry name" value="2FE2S_FER_1"/>
    <property type="match status" value="1"/>
</dbReference>
<proteinExistence type="predicted"/>
<keyword evidence="5" id="KW-0408">Iron</keyword>
<dbReference type="PRINTS" id="PR00409">
    <property type="entry name" value="PHDIOXRDTASE"/>
</dbReference>
<dbReference type="PROSITE" id="PS51085">
    <property type="entry name" value="2FE2S_FER_2"/>
    <property type="match status" value="1"/>
</dbReference>
<evidence type="ECO:0000256" key="2">
    <source>
        <dbReference type="ARBA" id="ARBA00022714"/>
    </source>
</evidence>
<comment type="caution">
    <text evidence="9">The sequence shown here is derived from an EMBL/GenBank/DDBJ whole genome shotgun (WGS) entry which is preliminary data.</text>
</comment>
<dbReference type="InterPro" id="IPR001041">
    <property type="entry name" value="2Fe-2S_ferredoxin-type"/>
</dbReference>
<sequence>MSSLFPVLVEDAAPEGTDCVRLRLVARPGGEGLPSFEPGAHVDVMTPSGLIRQYSLCGAAEDPSAYELCIRRDAASRGGSESLCTQVSRGMELLISAPRNAFSLPDAQRYMLVGGGIGITPLLSMMRRLQANGVDWGLSYYTREPDQAPFRDMLRASPYREHVRFSRSLKDGYPDFLEMPSPDTAIMLCGPDGFMDAVFSHAVAAGWRPEQIHTEYFRPTESTHALSDRPFEVVLARSGQTVTVPAGQSIASALLAVGIDVDLSCEQGMCGACIVPLLAGEGDHRDVVLTEEEQGSHIALCCSRSRTPSLTLDETV</sequence>
<dbReference type="CDD" id="cd00207">
    <property type="entry name" value="fer2"/>
    <property type="match status" value="1"/>
</dbReference>
<dbReference type="SUPFAM" id="SSF63380">
    <property type="entry name" value="Riboflavin synthase domain-like"/>
    <property type="match status" value="1"/>
</dbReference>
<evidence type="ECO:0000259" key="8">
    <source>
        <dbReference type="PROSITE" id="PS51384"/>
    </source>
</evidence>
<keyword evidence="9" id="KW-0489">Methyltransferase</keyword>
<dbReference type="GO" id="GO:0032259">
    <property type="term" value="P:methylation"/>
    <property type="evidence" value="ECO:0007669"/>
    <property type="project" value="UniProtKB-KW"/>
</dbReference>
<evidence type="ECO:0000259" key="7">
    <source>
        <dbReference type="PROSITE" id="PS51085"/>
    </source>
</evidence>
<dbReference type="GO" id="GO:0008168">
    <property type="term" value="F:methyltransferase activity"/>
    <property type="evidence" value="ECO:0007669"/>
    <property type="project" value="UniProtKB-KW"/>
</dbReference>
<dbReference type="CDD" id="cd06185">
    <property type="entry name" value="PDR_like"/>
    <property type="match status" value="1"/>
</dbReference>
<dbReference type="OrthoDB" id="9792185at2"/>
<keyword evidence="2" id="KW-0001">2Fe-2S</keyword>
<dbReference type="GO" id="GO:0046872">
    <property type="term" value="F:metal ion binding"/>
    <property type="evidence" value="ECO:0007669"/>
    <property type="project" value="UniProtKB-KW"/>
</dbReference>
<dbReference type="Gene3D" id="3.40.50.80">
    <property type="entry name" value="Nucleotide-binding domain of ferredoxin-NADP reductase (FNR) module"/>
    <property type="match status" value="1"/>
</dbReference>
<evidence type="ECO:0000256" key="1">
    <source>
        <dbReference type="ARBA" id="ARBA00022630"/>
    </source>
</evidence>
<dbReference type="Gene3D" id="2.40.30.10">
    <property type="entry name" value="Translation factors"/>
    <property type="match status" value="1"/>
</dbReference>
<keyword evidence="1" id="KW-0285">Flavoprotein</keyword>
<protein>
    <submittedName>
        <fullName evidence="9">Vanillate O-demethylase oxidoreductase</fullName>
    </submittedName>
</protein>
<dbReference type="InterPro" id="IPR006058">
    <property type="entry name" value="2Fe2S_fd_BS"/>
</dbReference>
<dbReference type="SUPFAM" id="SSF52343">
    <property type="entry name" value="Ferredoxin reductase-like, C-terminal NADP-linked domain"/>
    <property type="match status" value="1"/>
</dbReference>